<feature type="compositionally biased region" description="Polar residues" evidence="1">
    <location>
        <begin position="76"/>
        <end position="97"/>
    </location>
</feature>
<dbReference type="Proteomes" id="UP000275078">
    <property type="component" value="Unassembled WGS sequence"/>
</dbReference>
<feature type="region of interest" description="Disordered" evidence="1">
    <location>
        <begin position="76"/>
        <end position="102"/>
    </location>
</feature>
<name>A0A3N4HXK1_ASCIM</name>
<keyword evidence="3" id="KW-1185">Reference proteome</keyword>
<reference evidence="2 3" key="1">
    <citation type="journal article" date="2018" name="Nat. Ecol. Evol.">
        <title>Pezizomycetes genomes reveal the molecular basis of ectomycorrhizal truffle lifestyle.</title>
        <authorList>
            <person name="Murat C."/>
            <person name="Payen T."/>
            <person name="Noel B."/>
            <person name="Kuo A."/>
            <person name="Morin E."/>
            <person name="Chen J."/>
            <person name="Kohler A."/>
            <person name="Krizsan K."/>
            <person name="Balestrini R."/>
            <person name="Da Silva C."/>
            <person name="Montanini B."/>
            <person name="Hainaut M."/>
            <person name="Levati E."/>
            <person name="Barry K.W."/>
            <person name="Belfiori B."/>
            <person name="Cichocki N."/>
            <person name="Clum A."/>
            <person name="Dockter R.B."/>
            <person name="Fauchery L."/>
            <person name="Guy J."/>
            <person name="Iotti M."/>
            <person name="Le Tacon F."/>
            <person name="Lindquist E.A."/>
            <person name="Lipzen A."/>
            <person name="Malagnac F."/>
            <person name="Mello A."/>
            <person name="Molinier V."/>
            <person name="Miyauchi S."/>
            <person name="Poulain J."/>
            <person name="Riccioni C."/>
            <person name="Rubini A."/>
            <person name="Sitrit Y."/>
            <person name="Splivallo R."/>
            <person name="Traeger S."/>
            <person name="Wang M."/>
            <person name="Zifcakova L."/>
            <person name="Wipf D."/>
            <person name="Zambonelli A."/>
            <person name="Paolocci F."/>
            <person name="Nowrousian M."/>
            <person name="Ottonello S."/>
            <person name="Baldrian P."/>
            <person name="Spatafora J.W."/>
            <person name="Henrissat B."/>
            <person name="Nagy L.G."/>
            <person name="Aury J.M."/>
            <person name="Wincker P."/>
            <person name="Grigoriev I.V."/>
            <person name="Bonfante P."/>
            <person name="Martin F.M."/>
        </authorList>
    </citation>
    <scope>NUCLEOTIDE SEQUENCE [LARGE SCALE GENOMIC DNA]</scope>
    <source>
        <strain evidence="2 3">RN42</strain>
    </source>
</reference>
<proteinExistence type="predicted"/>
<organism evidence="2 3">
    <name type="scientific">Ascobolus immersus RN42</name>
    <dbReference type="NCBI Taxonomy" id="1160509"/>
    <lineage>
        <taxon>Eukaryota</taxon>
        <taxon>Fungi</taxon>
        <taxon>Dikarya</taxon>
        <taxon>Ascomycota</taxon>
        <taxon>Pezizomycotina</taxon>
        <taxon>Pezizomycetes</taxon>
        <taxon>Pezizales</taxon>
        <taxon>Ascobolaceae</taxon>
        <taxon>Ascobolus</taxon>
    </lineage>
</organism>
<sequence>MSQYTYHNDERYSSDAPPSRSQRIRHDGERFPPAPNRSDPRLSQRYGYRDERESTQQADMQGLDYRLRKISLQDSIQPSSNEDQYRPSSFNHQNISAPVTGPTPKFEACPPTGLMPGGYQGDKGPIRPNEGLLETDNWNVVVYDPITVSTIIMPEREDPSMIRTRLEVGREMVKRLVDWLDGLVRDARTRNEGIAAIASLSLRHQKIILVGPNLDSSVNLQERYHSFVLDTEKQCASYYDEIAWLLYLIWFDPGHGIPSLEEGNHKRASEEVAKSIYHAQLALKKALKDKGPSIHRRLHAAVRSEEEMIDFGGDSQSRKLRVQLLVSRLVYDERGRNDLNKLIAIQLSVGVLVSEAETELEVLQSLRDQAVSREEVKTRLLWYKAMYSSFDWLKEFLEKYYFNGTRTLEQIVDASETAPKFNKLLATFEEWKDKLGHQLYEDRHGISYPAEVIYEQGTSQTVPSGIAASDVRDRYGSQPPLATARELAESHALPSSYHYSRPLGREPQYQEGPNQVADRGSSFDIAAHHPDYYSGLQTQPQLESMVPQATAGVRPNSSLQGGHYRQPAATNSRGRGSNVAESRDVRFTEIRDSNASTERIRKRNAPTGLKYDGKNVARIGRDAMPWEELQSKNYDPRLVLDFLNFHLKEQRKMLILLPRELGQLFSDLVAHPEVYKTCNFGYLEIKVHKAAHFWNELVPRLMEQMKSYGRNGWRDPQKEMDDKEARNLVSRFRDEWQNTDVVKSFGSWARIYHQTEDYNTSLEVIVSFLDEEVRDDLLLKGDEENASTAAYLPSPSQQIAAVRKRLEVTFGVIKSVYRHMPNVQRHLRESLIQIIQHYLKMEKCIFRIYQENLDLDEFIRPSPAIDNNRFDTAQSAGDGIGEESFAYGLPTIQNQGEESSPILSPWANY</sequence>
<protein>
    <submittedName>
        <fullName evidence="2">Uncharacterized protein</fullName>
    </submittedName>
</protein>
<dbReference type="AlphaFoldDB" id="A0A3N4HXK1"/>
<feature type="compositionally biased region" description="Basic and acidic residues" evidence="1">
    <location>
        <begin position="38"/>
        <end position="54"/>
    </location>
</feature>
<evidence type="ECO:0000256" key="1">
    <source>
        <dbReference type="SAM" id="MobiDB-lite"/>
    </source>
</evidence>
<feature type="region of interest" description="Disordered" evidence="1">
    <location>
        <begin position="542"/>
        <end position="582"/>
    </location>
</feature>
<accession>A0A3N4HXK1</accession>
<feature type="region of interest" description="Disordered" evidence="1">
    <location>
        <begin position="1"/>
        <end position="61"/>
    </location>
</feature>
<gene>
    <name evidence="2" type="ORF">BJ508DRAFT_380588</name>
</gene>
<dbReference type="EMBL" id="ML119790">
    <property type="protein sequence ID" value="RPA74414.1"/>
    <property type="molecule type" value="Genomic_DNA"/>
</dbReference>
<feature type="region of interest" description="Disordered" evidence="1">
    <location>
        <begin position="487"/>
        <end position="519"/>
    </location>
</feature>
<evidence type="ECO:0000313" key="3">
    <source>
        <dbReference type="Proteomes" id="UP000275078"/>
    </source>
</evidence>
<evidence type="ECO:0000313" key="2">
    <source>
        <dbReference type="EMBL" id="RPA74414.1"/>
    </source>
</evidence>